<protein>
    <recommendedName>
        <fullName evidence="2">Ribosomal protein L6 alpha-beta domain-containing protein</fullName>
    </recommendedName>
</protein>
<dbReference type="PROSITE" id="PS00525">
    <property type="entry name" value="RIBOSOMAL_L6_1"/>
    <property type="match status" value="1"/>
</dbReference>
<dbReference type="GO" id="GO:0006412">
    <property type="term" value="P:translation"/>
    <property type="evidence" value="ECO:0007669"/>
    <property type="project" value="InterPro"/>
</dbReference>
<reference evidence="1" key="1">
    <citation type="journal article" date="2014" name="Front. Microbiol.">
        <title>High frequency of phylogenetically diverse reductive dehalogenase-homologous genes in deep subseafloor sedimentary metagenomes.</title>
        <authorList>
            <person name="Kawai M."/>
            <person name="Futagami T."/>
            <person name="Toyoda A."/>
            <person name="Takaki Y."/>
            <person name="Nishi S."/>
            <person name="Hori S."/>
            <person name="Arai W."/>
            <person name="Tsubouchi T."/>
            <person name="Morono Y."/>
            <person name="Uchiyama I."/>
            <person name="Ito T."/>
            <person name="Fujiyama A."/>
            <person name="Inagaki F."/>
            <person name="Takami H."/>
        </authorList>
    </citation>
    <scope>NUCLEOTIDE SEQUENCE</scope>
    <source>
        <strain evidence="1">Expedition CK06-06</strain>
    </source>
</reference>
<sequence length="55" mass="6112">MLSYPACVSFEGFPQTPLMAEIRAIRPPDAYKGKGIRYARELVRLKTGKAVGKKT</sequence>
<dbReference type="InterPro" id="IPR036789">
    <property type="entry name" value="Ribosomal_uL6-like_a/b-dom_sf"/>
</dbReference>
<dbReference type="AlphaFoldDB" id="X1BES3"/>
<comment type="caution">
    <text evidence="1">The sequence shown here is derived from an EMBL/GenBank/DDBJ whole genome shotgun (WGS) entry which is preliminary data.</text>
</comment>
<dbReference type="InterPro" id="IPR002358">
    <property type="entry name" value="Ribosomal_uL6_CS"/>
</dbReference>
<evidence type="ECO:0000313" key="1">
    <source>
        <dbReference type="EMBL" id="GAG70481.1"/>
    </source>
</evidence>
<dbReference type="EMBL" id="BART01008218">
    <property type="protein sequence ID" value="GAG70481.1"/>
    <property type="molecule type" value="Genomic_DNA"/>
</dbReference>
<proteinExistence type="predicted"/>
<organism evidence="1">
    <name type="scientific">marine sediment metagenome</name>
    <dbReference type="NCBI Taxonomy" id="412755"/>
    <lineage>
        <taxon>unclassified sequences</taxon>
        <taxon>metagenomes</taxon>
        <taxon>ecological metagenomes</taxon>
    </lineage>
</organism>
<name>X1BES3_9ZZZZ</name>
<dbReference type="SUPFAM" id="SSF56053">
    <property type="entry name" value="Ribosomal protein L6"/>
    <property type="match status" value="1"/>
</dbReference>
<evidence type="ECO:0008006" key="2">
    <source>
        <dbReference type="Google" id="ProtNLM"/>
    </source>
</evidence>
<dbReference type="GO" id="GO:0019843">
    <property type="term" value="F:rRNA binding"/>
    <property type="evidence" value="ECO:0007669"/>
    <property type="project" value="InterPro"/>
</dbReference>
<dbReference type="Gene3D" id="3.90.930.12">
    <property type="entry name" value="Ribosomal protein L6, alpha-beta domain"/>
    <property type="match status" value="1"/>
</dbReference>
<dbReference type="GO" id="GO:0005840">
    <property type="term" value="C:ribosome"/>
    <property type="evidence" value="ECO:0007669"/>
    <property type="project" value="InterPro"/>
</dbReference>
<dbReference type="GO" id="GO:0003735">
    <property type="term" value="F:structural constituent of ribosome"/>
    <property type="evidence" value="ECO:0007669"/>
    <property type="project" value="InterPro"/>
</dbReference>
<gene>
    <name evidence="1" type="ORF">S01H4_18521</name>
</gene>
<accession>X1BES3</accession>